<reference evidence="6" key="2">
    <citation type="submission" date="2020-09" db="EMBL/GenBank/DDBJ databases">
        <authorList>
            <person name="Sun Q."/>
            <person name="Zhou Y."/>
        </authorList>
    </citation>
    <scope>NUCLEOTIDE SEQUENCE</scope>
    <source>
        <strain evidence="6">CGMCC 1.15254</strain>
    </source>
</reference>
<keyword evidence="2" id="KW-0378">Hydrolase</keyword>
<protein>
    <recommendedName>
        <fullName evidence="5">Glycosyl hydrolases family 39 N-terminal catalytic domain-containing protein</fullName>
    </recommendedName>
</protein>
<gene>
    <name evidence="6" type="ORF">GCM10011332_16330</name>
</gene>
<evidence type="ECO:0000256" key="1">
    <source>
        <dbReference type="ARBA" id="ARBA00008875"/>
    </source>
</evidence>
<feature type="transmembrane region" description="Helical" evidence="4">
    <location>
        <begin position="7"/>
        <end position="24"/>
    </location>
</feature>
<keyword evidence="7" id="KW-1185">Reference proteome</keyword>
<reference evidence="6" key="1">
    <citation type="journal article" date="2014" name="Int. J. Syst. Evol. Microbiol.">
        <title>Complete genome sequence of Corynebacterium casei LMG S-19264T (=DSM 44701T), isolated from a smear-ripened cheese.</title>
        <authorList>
            <consortium name="US DOE Joint Genome Institute (JGI-PGF)"/>
            <person name="Walter F."/>
            <person name="Albersmeier A."/>
            <person name="Kalinowski J."/>
            <person name="Ruckert C."/>
        </authorList>
    </citation>
    <scope>NUCLEOTIDE SEQUENCE</scope>
    <source>
        <strain evidence="6">CGMCC 1.15254</strain>
    </source>
</reference>
<proteinExistence type="inferred from homology"/>
<dbReference type="AlphaFoldDB" id="A0A917BZR5"/>
<dbReference type="InterPro" id="IPR049166">
    <property type="entry name" value="GH39_cat"/>
</dbReference>
<dbReference type="InterPro" id="IPR017853">
    <property type="entry name" value="GH"/>
</dbReference>
<dbReference type="Proteomes" id="UP000632498">
    <property type="component" value="Unassembled WGS sequence"/>
</dbReference>
<dbReference type="Gene3D" id="3.20.20.80">
    <property type="entry name" value="Glycosidases"/>
    <property type="match status" value="1"/>
</dbReference>
<evidence type="ECO:0000313" key="6">
    <source>
        <dbReference type="EMBL" id="GGF63141.1"/>
    </source>
</evidence>
<keyword evidence="4" id="KW-0812">Transmembrane</keyword>
<accession>A0A917BZR5</accession>
<comment type="similarity">
    <text evidence="1">Belongs to the glycosyl hydrolase 39 family.</text>
</comment>
<keyword evidence="3" id="KW-0326">Glycosidase</keyword>
<feature type="domain" description="Glycosyl hydrolases family 39 N-terminal catalytic" evidence="5">
    <location>
        <begin position="108"/>
        <end position="212"/>
    </location>
</feature>
<keyword evidence="4" id="KW-1133">Transmembrane helix</keyword>
<comment type="caution">
    <text evidence="6">The sequence shown here is derived from an EMBL/GenBank/DDBJ whole genome shotgun (WGS) entry which is preliminary data.</text>
</comment>
<evidence type="ECO:0000313" key="7">
    <source>
        <dbReference type="Proteomes" id="UP000632498"/>
    </source>
</evidence>
<dbReference type="SUPFAM" id="SSF51445">
    <property type="entry name" value="(Trans)glycosidases"/>
    <property type="match status" value="1"/>
</dbReference>
<evidence type="ECO:0000256" key="2">
    <source>
        <dbReference type="ARBA" id="ARBA00022801"/>
    </source>
</evidence>
<name>A0A917BZR5_9PROT</name>
<dbReference type="Pfam" id="PF01229">
    <property type="entry name" value="Glyco_hydro_39"/>
    <property type="match status" value="1"/>
</dbReference>
<sequence length="412" mass="47608">MKPTYSFIIYICVIGLFFSGALYGDTPAYPKRLTLHLSSQTQANPSFVMGLIHGINGQQPADDVIDQAGFDYWRSGRTAEDFIARLQQRKAPYQFVLADSWGFGEHMKPPHELKTEWQNHVRQLVRALKDKVWIWEIWNEPDLKHFWRFSRKEYFETWKIAHDVIREELGDTALIAGPSFVKFDKEYLQDFLDFALQENLQVDVLTWHSLHTRISAIPENVAYVRHHFMDNPRYTPLKIKRIHIDEFGGRWSQYSPGTTLTYLWQLENARIDAAAKACWPNLEESLYYCDSDTLSGLLTDDLRAKRAPWWLFAKYNDSRNAVRLMIKGQTVWLPALAWEDDHGRAQMLFGLAEASNAPDNITVDIDGPYQVIKAQRLSDQGEAPSDGFVDLQPQAAFALKAGDVIWLILQRP</sequence>
<organism evidence="6 7">
    <name type="scientific">Terasakiella brassicae</name>
    <dbReference type="NCBI Taxonomy" id="1634917"/>
    <lineage>
        <taxon>Bacteria</taxon>
        <taxon>Pseudomonadati</taxon>
        <taxon>Pseudomonadota</taxon>
        <taxon>Alphaproteobacteria</taxon>
        <taxon>Rhodospirillales</taxon>
        <taxon>Terasakiellaceae</taxon>
        <taxon>Terasakiella</taxon>
    </lineage>
</organism>
<keyword evidence="4" id="KW-0472">Membrane</keyword>
<dbReference type="GO" id="GO:0016798">
    <property type="term" value="F:hydrolase activity, acting on glycosyl bonds"/>
    <property type="evidence" value="ECO:0007669"/>
    <property type="project" value="UniProtKB-KW"/>
</dbReference>
<evidence type="ECO:0000259" key="5">
    <source>
        <dbReference type="Pfam" id="PF01229"/>
    </source>
</evidence>
<dbReference type="RefSeq" id="WP_188663724.1">
    <property type="nucleotide sequence ID" value="NZ_BMHV01000010.1"/>
</dbReference>
<evidence type="ECO:0000256" key="3">
    <source>
        <dbReference type="ARBA" id="ARBA00023295"/>
    </source>
</evidence>
<dbReference type="EMBL" id="BMHV01000010">
    <property type="protein sequence ID" value="GGF63141.1"/>
    <property type="molecule type" value="Genomic_DNA"/>
</dbReference>
<evidence type="ECO:0000256" key="4">
    <source>
        <dbReference type="SAM" id="Phobius"/>
    </source>
</evidence>